<evidence type="ECO:0000256" key="2">
    <source>
        <dbReference type="RuleBase" id="RU000363"/>
    </source>
</evidence>
<dbReference type="GO" id="GO:0032787">
    <property type="term" value="P:monocarboxylic acid metabolic process"/>
    <property type="evidence" value="ECO:0007669"/>
    <property type="project" value="UniProtKB-ARBA"/>
</dbReference>
<protein>
    <submittedName>
        <fullName evidence="3">Short-subunit dehydrogenase</fullName>
    </submittedName>
</protein>
<evidence type="ECO:0000313" key="4">
    <source>
        <dbReference type="Proteomes" id="UP000295499"/>
    </source>
</evidence>
<proteinExistence type="inferred from homology"/>
<dbReference type="SUPFAM" id="SSF51735">
    <property type="entry name" value="NAD(P)-binding Rossmann-fold domains"/>
    <property type="match status" value="1"/>
</dbReference>
<dbReference type="CDD" id="cd05233">
    <property type="entry name" value="SDR_c"/>
    <property type="match status" value="1"/>
</dbReference>
<sequence>MNAIITGATKGIGRAIAIKLAQEGYNLAICARNQAELTAFSAELESTGVKVFAMAADCSIKSEVYTFCAFATAALTEIDVLVNNAGIFLPASIFDESDEAFELQQNLNLNCAYYLSKYVGKSMISRRSGHIFNVCSIASKEVVENAGSYSVTKSALLSLNNVLRQELAKYNVKVTAILPGSTLTSSWEGTTIPEDKFVQPQDIASTLFHILGLSAGANVDEVIIKPIHF</sequence>
<dbReference type="AlphaFoldDB" id="A0A4R6IM80"/>
<dbReference type="Proteomes" id="UP000295499">
    <property type="component" value="Unassembled WGS sequence"/>
</dbReference>
<dbReference type="PRINTS" id="PR00080">
    <property type="entry name" value="SDRFAMILY"/>
</dbReference>
<reference evidence="3 4" key="1">
    <citation type="submission" date="2019-03" db="EMBL/GenBank/DDBJ databases">
        <title>Genomic Encyclopedia of Archaeal and Bacterial Type Strains, Phase II (KMG-II): from individual species to whole genera.</title>
        <authorList>
            <person name="Goeker M."/>
        </authorList>
    </citation>
    <scope>NUCLEOTIDE SEQUENCE [LARGE SCALE GENOMIC DNA]</scope>
    <source>
        <strain evidence="3 4">DSM 19034</strain>
    </source>
</reference>
<dbReference type="Gene3D" id="3.40.50.720">
    <property type="entry name" value="NAD(P)-binding Rossmann-like Domain"/>
    <property type="match status" value="1"/>
</dbReference>
<keyword evidence="4" id="KW-1185">Reference proteome</keyword>
<dbReference type="OrthoDB" id="9810734at2"/>
<dbReference type="InterPro" id="IPR050259">
    <property type="entry name" value="SDR"/>
</dbReference>
<comment type="caution">
    <text evidence="3">The sequence shown here is derived from an EMBL/GenBank/DDBJ whole genome shotgun (WGS) entry which is preliminary data.</text>
</comment>
<dbReference type="PRINTS" id="PR00081">
    <property type="entry name" value="GDHRDH"/>
</dbReference>
<dbReference type="InterPro" id="IPR020904">
    <property type="entry name" value="Sc_DH/Rdtase_CS"/>
</dbReference>
<evidence type="ECO:0000313" key="3">
    <source>
        <dbReference type="EMBL" id="TDO23237.1"/>
    </source>
</evidence>
<accession>A0A4R6IM80</accession>
<dbReference type="Pfam" id="PF00106">
    <property type="entry name" value="adh_short"/>
    <property type="match status" value="1"/>
</dbReference>
<dbReference type="InterPro" id="IPR036291">
    <property type="entry name" value="NAD(P)-bd_dom_sf"/>
</dbReference>
<evidence type="ECO:0000256" key="1">
    <source>
        <dbReference type="ARBA" id="ARBA00006484"/>
    </source>
</evidence>
<dbReference type="InterPro" id="IPR002347">
    <property type="entry name" value="SDR_fam"/>
</dbReference>
<dbReference type="EMBL" id="SNWM01000002">
    <property type="protein sequence ID" value="TDO23237.1"/>
    <property type="molecule type" value="Genomic_DNA"/>
</dbReference>
<dbReference type="PROSITE" id="PS00061">
    <property type="entry name" value="ADH_SHORT"/>
    <property type="match status" value="1"/>
</dbReference>
<gene>
    <name evidence="3" type="ORF">CLV32_2226</name>
</gene>
<organism evidence="3 4">
    <name type="scientific">Pedobacter duraquae</name>
    <dbReference type="NCBI Taxonomy" id="425511"/>
    <lineage>
        <taxon>Bacteria</taxon>
        <taxon>Pseudomonadati</taxon>
        <taxon>Bacteroidota</taxon>
        <taxon>Sphingobacteriia</taxon>
        <taxon>Sphingobacteriales</taxon>
        <taxon>Sphingobacteriaceae</taxon>
        <taxon>Pedobacter</taxon>
    </lineage>
</organism>
<dbReference type="PANTHER" id="PTHR42879">
    <property type="entry name" value="3-OXOACYL-(ACYL-CARRIER-PROTEIN) REDUCTASE"/>
    <property type="match status" value="1"/>
</dbReference>
<dbReference type="RefSeq" id="WP_133555259.1">
    <property type="nucleotide sequence ID" value="NZ_SNWM01000002.1"/>
</dbReference>
<name>A0A4R6IM80_9SPHI</name>
<comment type="similarity">
    <text evidence="1 2">Belongs to the short-chain dehydrogenases/reductases (SDR) family.</text>
</comment>